<sequence length="93" mass="9975">MAHQGIAFFDAKGHYFKTAEEATQSDLAALLGRIGDGDSLAPGIAVMLLERRAEVERIFSEHDKMVLESKAAQEHGQQLAGNVTPLPIGSQEG</sequence>
<accession>A0A848QKD5</accession>
<dbReference type="AlphaFoldDB" id="A0A848QKD5"/>
<evidence type="ECO:0000256" key="1">
    <source>
        <dbReference type="SAM" id="MobiDB-lite"/>
    </source>
</evidence>
<proteinExistence type="predicted"/>
<evidence type="ECO:0000313" key="2">
    <source>
        <dbReference type="EMBL" id="NMW31153.1"/>
    </source>
</evidence>
<gene>
    <name evidence="2" type="ORF">HKD42_03665</name>
</gene>
<organism evidence="2 3">
    <name type="scientific">Pontixanthobacter rizhaonensis</name>
    <dbReference type="NCBI Taxonomy" id="2730337"/>
    <lineage>
        <taxon>Bacteria</taxon>
        <taxon>Pseudomonadati</taxon>
        <taxon>Pseudomonadota</taxon>
        <taxon>Alphaproteobacteria</taxon>
        <taxon>Sphingomonadales</taxon>
        <taxon>Erythrobacteraceae</taxon>
        <taxon>Pontixanthobacter</taxon>
    </lineage>
</organism>
<dbReference type="EMBL" id="JABCRE010000002">
    <property type="protein sequence ID" value="NMW31153.1"/>
    <property type="molecule type" value="Genomic_DNA"/>
</dbReference>
<comment type="caution">
    <text evidence="2">The sequence shown here is derived from an EMBL/GenBank/DDBJ whole genome shotgun (WGS) entry which is preliminary data.</text>
</comment>
<feature type="region of interest" description="Disordered" evidence="1">
    <location>
        <begin position="71"/>
        <end position="93"/>
    </location>
</feature>
<keyword evidence="3" id="KW-1185">Reference proteome</keyword>
<evidence type="ECO:0000313" key="3">
    <source>
        <dbReference type="Proteomes" id="UP000561181"/>
    </source>
</evidence>
<dbReference type="RefSeq" id="WP_170010399.1">
    <property type="nucleotide sequence ID" value="NZ_JABCRE010000002.1"/>
</dbReference>
<protein>
    <submittedName>
        <fullName evidence="2">Uncharacterized protein</fullName>
    </submittedName>
</protein>
<dbReference type="Proteomes" id="UP000561181">
    <property type="component" value="Unassembled WGS sequence"/>
</dbReference>
<name>A0A848QKD5_9SPHN</name>
<reference evidence="2 3" key="1">
    <citation type="submission" date="2020-04" db="EMBL/GenBank/DDBJ databases">
        <authorList>
            <person name="Liu A."/>
        </authorList>
    </citation>
    <scope>NUCLEOTIDE SEQUENCE [LARGE SCALE GENOMIC DNA]</scope>
    <source>
        <strain evidence="2 3">RZ02</strain>
    </source>
</reference>